<accession>A0AB35RUQ4</accession>
<dbReference type="Proteomes" id="UP001286589">
    <property type="component" value="Unassembled WGS sequence"/>
</dbReference>
<reference evidence="1 2" key="1">
    <citation type="submission" date="2023-10" db="EMBL/GenBank/DDBJ databases">
        <title>Phytobacter spp. The emergence of a new genus of hospital-origin enterobacteria encoding carbapenemases in Argentina.</title>
        <authorList>
            <person name="Vay C."/>
            <person name="Almuzara M."/>
            <person name="Traglia G.M."/>
            <person name="Campos J."/>
        </authorList>
    </citation>
    <scope>NUCLEOTIDE SEQUENCE [LARGE SCALE GENOMIC DNA]</scope>
    <source>
        <strain evidence="1 2">CVMA36</strain>
    </source>
</reference>
<evidence type="ECO:0000313" key="2">
    <source>
        <dbReference type="Proteomes" id="UP001286589"/>
    </source>
</evidence>
<dbReference type="SUPFAM" id="SSF47240">
    <property type="entry name" value="Ferritin-like"/>
    <property type="match status" value="1"/>
</dbReference>
<dbReference type="InterPro" id="IPR009078">
    <property type="entry name" value="Ferritin-like_SF"/>
</dbReference>
<dbReference type="EMBL" id="JAWJAC010000008">
    <property type="protein sequence ID" value="MDV2863702.1"/>
    <property type="molecule type" value="Genomic_DNA"/>
</dbReference>
<evidence type="ECO:0000313" key="1">
    <source>
        <dbReference type="EMBL" id="MDV2863702.1"/>
    </source>
</evidence>
<dbReference type="AlphaFoldDB" id="A0AB35RUQ4"/>
<gene>
    <name evidence="1" type="ORF">R0H02_14645</name>
</gene>
<comment type="caution">
    <text evidence="1">The sequence shown here is derived from an EMBL/GenBank/DDBJ whole genome shotgun (WGS) entry which is preliminary data.</text>
</comment>
<dbReference type="RefSeq" id="WP_142518695.1">
    <property type="nucleotide sequence ID" value="NZ_JAWJAC010000008.1"/>
</dbReference>
<name>A0AB35RUQ4_9ENTR</name>
<sequence>MLPCELFIKLKQHMNTEYRSAGVYIATSSWFFDHDFIELAQVSRALAQYSVTRVMRFYDFLNHCQQNPFIYQSVLSPHLSALSLECIIHDILLDYRTRNNGISEIEKTSIITNNIKTKLFIEKIKPFYLEEADLLMSFFKSDTLLNKLKPEDYRLSEMSRSSGASHCI</sequence>
<proteinExistence type="predicted"/>
<organism evidence="1 2">
    <name type="scientific">Phytobacter ursingii</name>
    <dbReference type="NCBI Taxonomy" id="1972431"/>
    <lineage>
        <taxon>Bacteria</taxon>
        <taxon>Pseudomonadati</taxon>
        <taxon>Pseudomonadota</taxon>
        <taxon>Gammaproteobacteria</taxon>
        <taxon>Enterobacterales</taxon>
        <taxon>Enterobacteriaceae</taxon>
        <taxon>Phytobacter</taxon>
    </lineage>
</organism>
<protein>
    <submittedName>
        <fullName evidence="1">Uncharacterized protein</fullName>
    </submittedName>
</protein>
<keyword evidence="2" id="KW-1185">Reference proteome</keyword>